<dbReference type="InterPro" id="IPR001478">
    <property type="entry name" value="PDZ"/>
</dbReference>
<dbReference type="SMART" id="SM00228">
    <property type="entry name" value="PDZ"/>
    <property type="match status" value="1"/>
</dbReference>
<comment type="caution">
    <text evidence="6">The sequence shown here is derived from an EMBL/GenBank/DDBJ whole genome shotgun (WGS) entry which is preliminary data.</text>
</comment>
<dbReference type="PANTHER" id="PTHR14191">
    <property type="entry name" value="PDZ DOMAIN CONTAINING PROTEIN"/>
    <property type="match status" value="1"/>
</dbReference>
<reference evidence="7" key="1">
    <citation type="submission" date="2017-10" db="EMBL/GenBank/DDBJ databases">
        <title>Rapid genome shrinkage in a self-fertile nematode reveals novel sperm competition proteins.</title>
        <authorList>
            <person name="Yin D."/>
            <person name="Schwarz E.M."/>
            <person name="Thomas C.G."/>
            <person name="Felde R.L."/>
            <person name="Korf I.F."/>
            <person name="Cutter A.D."/>
            <person name="Schartner C.M."/>
            <person name="Ralston E.J."/>
            <person name="Meyer B.J."/>
            <person name="Haag E.S."/>
        </authorList>
    </citation>
    <scope>NUCLEOTIDE SEQUENCE [LARGE SCALE GENOMIC DNA]</scope>
    <source>
        <strain evidence="7">JU1422</strain>
    </source>
</reference>
<evidence type="ECO:0000256" key="4">
    <source>
        <dbReference type="SAM" id="MobiDB-lite"/>
    </source>
</evidence>
<accession>A0A2G5TZX3</accession>
<dbReference type="GO" id="GO:0016324">
    <property type="term" value="C:apical plasma membrane"/>
    <property type="evidence" value="ECO:0007669"/>
    <property type="project" value="TreeGrafter"/>
</dbReference>
<dbReference type="STRING" id="1611254.A0A2G5TZX3"/>
<dbReference type="PROSITE" id="PS50106">
    <property type="entry name" value="PDZ"/>
    <property type="match status" value="1"/>
</dbReference>
<feature type="compositionally biased region" description="Pro residues" evidence="4">
    <location>
        <begin position="122"/>
        <end position="141"/>
    </location>
</feature>
<keyword evidence="2" id="KW-1003">Cell membrane</keyword>
<dbReference type="Gene3D" id="2.30.42.10">
    <property type="match status" value="1"/>
</dbReference>
<dbReference type="PANTHER" id="PTHR14191:SF3">
    <property type="entry name" value="NA(+)_H(+) EXCHANGE REGULATORY COFACTOR-LIKE PROTEIN NRFL-1"/>
    <property type="match status" value="1"/>
</dbReference>
<dbReference type="OrthoDB" id="10007415at2759"/>
<dbReference type="InterPro" id="IPR051067">
    <property type="entry name" value="NHER"/>
</dbReference>
<gene>
    <name evidence="6" type="primary">Cnig_chr_IV.g13025</name>
    <name evidence="6" type="ORF">B9Z55_013025</name>
</gene>
<keyword evidence="2" id="KW-0472">Membrane</keyword>
<organism evidence="6 7">
    <name type="scientific">Caenorhabditis nigoni</name>
    <dbReference type="NCBI Taxonomy" id="1611254"/>
    <lineage>
        <taxon>Eukaryota</taxon>
        <taxon>Metazoa</taxon>
        <taxon>Ecdysozoa</taxon>
        <taxon>Nematoda</taxon>
        <taxon>Chromadorea</taxon>
        <taxon>Rhabditida</taxon>
        <taxon>Rhabditina</taxon>
        <taxon>Rhabditomorpha</taxon>
        <taxon>Rhabditoidea</taxon>
        <taxon>Rhabditidae</taxon>
        <taxon>Peloderinae</taxon>
        <taxon>Caenorhabditis</taxon>
    </lineage>
</organism>
<sequence length="169" mass="18820">MVNIPSDAVPPRLCVIEKLNGEMEYGYNLHAEKGRGQFVGIVDANSPAERGGLITGDRIFAVNGHSIIGENHKKVVERIKANPNRCEMLVISEEGAKWYQEHNVQITLDLPNIERVSQKNHPLPPSIPPPQRPSNHSPPPSSWYAPTTYSQVSPFFPLFIPYCTVSNII</sequence>
<proteinExistence type="predicted"/>
<dbReference type="Proteomes" id="UP000230233">
    <property type="component" value="Chromosome IV"/>
</dbReference>
<dbReference type="CDD" id="cd06768">
    <property type="entry name" value="PDZ_NHERF-like"/>
    <property type="match status" value="1"/>
</dbReference>
<dbReference type="GO" id="GO:0043495">
    <property type="term" value="F:protein-membrane adaptor activity"/>
    <property type="evidence" value="ECO:0007669"/>
    <property type="project" value="TreeGrafter"/>
</dbReference>
<comment type="subcellular location">
    <subcellularLocation>
        <location evidence="1">Cell membrane</location>
    </subcellularLocation>
</comment>
<dbReference type="SUPFAM" id="SSF50156">
    <property type="entry name" value="PDZ domain-like"/>
    <property type="match status" value="1"/>
</dbReference>
<keyword evidence="7" id="KW-1185">Reference proteome</keyword>
<keyword evidence="3" id="KW-0677">Repeat</keyword>
<feature type="domain" description="PDZ" evidence="5">
    <location>
        <begin position="12"/>
        <end position="94"/>
    </location>
</feature>
<evidence type="ECO:0000256" key="2">
    <source>
        <dbReference type="ARBA" id="ARBA00022475"/>
    </source>
</evidence>
<dbReference type="Pfam" id="PF17820">
    <property type="entry name" value="PDZ_6"/>
    <property type="match status" value="1"/>
</dbReference>
<evidence type="ECO:0000259" key="5">
    <source>
        <dbReference type="PROSITE" id="PS50106"/>
    </source>
</evidence>
<name>A0A2G5TZX3_9PELO</name>
<dbReference type="GO" id="GO:0072659">
    <property type="term" value="P:protein localization to plasma membrane"/>
    <property type="evidence" value="ECO:0007669"/>
    <property type="project" value="TreeGrafter"/>
</dbReference>
<evidence type="ECO:0000256" key="1">
    <source>
        <dbReference type="ARBA" id="ARBA00004236"/>
    </source>
</evidence>
<evidence type="ECO:0000256" key="3">
    <source>
        <dbReference type="ARBA" id="ARBA00022737"/>
    </source>
</evidence>
<dbReference type="InterPro" id="IPR041489">
    <property type="entry name" value="PDZ_6"/>
</dbReference>
<dbReference type="AlphaFoldDB" id="A0A2G5TZX3"/>
<dbReference type="InterPro" id="IPR036034">
    <property type="entry name" value="PDZ_sf"/>
</dbReference>
<protein>
    <recommendedName>
        <fullName evidence="5">PDZ domain-containing protein</fullName>
    </recommendedName>
</protein>
<evidence type="ECO:0000313" key="7">
    <source>
        <dbReference type="Proteomes" id="UP000230233"/>
    </source>
</evidence>
<dbReference type="EMBL" id="PDUG01000004">
    <property type="protein sequence ID" value="PIC32832.1"/>
    <property type="molecule type" value="Genomic_DNA"/>
</dbReference>
<feature type="region of interest" description="Disordered" evidence="4">
    <location>
        <begin position="117"/>
        <end position="142"/>
    </location>
</feature>
<evidence type="ECO:0000313" key="6">
    <source>
        <dbReference type="EMBL" id="PIC32832.1"/>
    </source>
</evidence>